<dbReference type="OrthoDB" id="16520at2759"/>
<dbReference type="PANTHER" id="PTHR11731:SF193">
    <property type="entry name" value="DIPEPTIDYL PEPTIDASE 9"/>
    <property type="match status" value="1"/>
</dbReference>
<dbReference type="SUPFAM" id="SSF82171">
    <property type="entry name" value="DPP6 N-terminal domain-like"/>
    <property type="match status" value="1"/>
</dbReference>
<dbReference type="Pfam" id="PF03378">
    <property type="entry name" value="CAS_CSE1"/>
    <property type="match status" value="2"/>
</dbReference>
<dbReference type="GO" id="GO:0008239">
    <property type="term" value="F:dipeptidyl-peptidase activity"/>
    <property type="evidence" value="ECO:0007669"/>
    <property type="project" value="TreeGrafter"/>
</dbReference>
<dbReference type="PROSITE" id="PS50166">
    <property type="entry name" value="IMPORTIN_B_NT"/>
    <property type="match status" value="1"/>
</dbReference>
<dbReference type="EMBL" id="CP097504">
    <property type="protein sequence ID" value="URD87630.1"/>
    <property type="molecule type" value="Genomic_DNA"/>
</dbReference>
<dbReference type="InterPro" id="IPR050278">
    <property type="entry name" value="Serine_Prot_S9B/DPPIV"/>
</dbReference>
<dbReference type="Gene3D" id="2.140.10.30">
    <property type="entry name" value="Dipeptidylpeptidase IV, N-terminal domain"/>
    <property type="match status" value="1"/>
</dbReference>
<dbReference type="Pfam" id="PF00326">
    <property type="entry name" value="Peptidase_S9"/>
    <property type="match status" value="1"/>
</dbReference>
<dbReference type="Pfam" id="PF00930">
    <property type="entry name" value="DPPIV_N"/>
    <property type="match status" value="1"/>
</dbReference>
<sequence length="1683" mass="188080">MDVGPETLASWFLQSLSPDPQHRRAAESSLAAAADGPGFALALLQFAATPSVDDHIQLAAAVHFKNHLRSRWAPSPAAAEEPLSSSAPSASPISALEKEQVKYVLVSLMLAALPRVQPQLSEALAVVSSHDFPQSWPALLPELVASLRNAAEANDYRAVNRLLGAAASLFSKFRISFDNNALRLDLKYCLDVFAAPLLEVFLKTSRIIAANVAGPPDTLRPLFESQRLCCDIFHSLNSIELPEFFEEHMREWMTEFRAYLGTAYSPAVEAEGTLDALRASVCENLQLYMEKNEEEFKHYLNDFASTVWKLLLTPGSSPSRDQLTVTAIKFLTTVSTSVHHSLFGSPEVLQRICSSIVFPNIRLREEDEELFEMNYIGYVRRDIEGSDIDTRRRIACELLKGIALNYKEQVMTLVSMQIQEMLKVYAVNPGENWKEKDSAIYLVVALAPKAGSSGGYLVDVESFFTSVILPELQEQDVNAAPMLKAGALKFFTVFHDQIPKQAVMALLPHLARFLMSESNVVHSYVSNCIEKLLLAKDRVTVSGSDVVTSTPRCGPLDINFFLPQLMTNLFSALQFPESQENPYIMKCIMRTLGIGNVNSESIAALIDKSGEKDQALIPMFDASLFPVFWKILVDDVTEFWPYAFQIFAQLVEMSKPPLSDNYMQLFHVLLSPENWKRSGNVPALVQLLQAYLQKVPNELKDEGRLHQHGPSILVESIDSLQKGLFMQILQPFWIPNLKLIPGATEMKLASVAATRLICASPILLDPSFSELWGKMLDSIIILPAQPDQYKGELENGEANILETLGYSTAFARLHYGGKKEEDPLKEIRDPKEFLVTSLPRLSASYPGWYRTVIEKCVDPANQAALLQLRTTFNCVSAAPPSSSDQDSPPFVVFRWPPAPFSAGDTLPLMQAPVAAEDDEKVFAKKPRHCEAEMPLADANNESSFFPVEEIVQYPLPGYVVPSSITFSPDDRLISYLFSPDGTLYRKVFAFDIASRRQDLVFSPPDGGGLDESNLSEEEKLRRERSRERGLGVTRYEWKARSLSGKHTIMVPLPAGIYLQEICDTEPELKLPCCSSSPIIDPHLSPDGSMLAYVREDELHVLSLLDGQPKQLTFGAKENGMTHGLAEYIAQEEMERKNGFWWSPDSKYIAFAEVDSSEIPLFRIMHEGKKSVGSDAQEDHAYPFAGASNVKVRLGVVAASGGEVTWMDLICGVQDEAGGAEEYLARVNWMPDNSLVSQVLNRSHTKLKILKFDIQTGKKIVLFVEEQGTWINLHDCLTPLDKGVNSLSGGFIWASEKTGFRHLYLHDKNGVCLGAITQGNWMVEQIAGVNENAGLLFFTGTMDGPLESNLYCTSLFPDWNHPLQLPRRLTHGSGRHAVILDHQMQRFVDVYDSLNSPPRVILCSLHDGSIITPLYEQPLSIPRFRKLQLLSPEIVQISAKDGTVLYGTLYKPDASKFGPPPYKTLINVYGGPSVQLVVDSWINTVDMRAQYLRNKGILVWKLDNRGTARRGLKFEGHLKHNFGHVDAEDQVTGAEWLVRQGLAKVGHIGLYGWSYGGFLSAMSLARFPDTFCCAVSGAPVTSWDGYDTFYTEKYMGLPKENPDAYEYGSIMHHVHKIKGKLLLIHGMIDENVHFRHTARLINSLIAAGKPYELLLFPDERHMPRQLRDRIYMEVRIWEFIERNL</sequence>
<evidence type="ECO:0000259" key="3">
    <source>
        <dbReference type="PROSITE" id="PS50166"/>
    </source>
</evidence>
<name>A0A9E7JNJ0_9LILI</name>
<reference evidence="4" key="1">
    <citation type="submission" date="2022-05" db="EMBL/GenBank/DDBJ databases">
        <title>The Musa troglodytarum L. genome provides insights into the mechanism of non-climacteric behaviour and enrichment of carotenoids.</title>
        <authorList>
            <person name="Wang J."/>
        </authorList>
    </citation>
    <scope>NUCLEOTIDE SEQUENCE</scope>
    <source>
        <tissue evidence="4">Leaf</tissue>
    </source>
</reference>
<comment type="similarity">
    <text evidence="1">Belongs to the XPO2/CSE1 family.</text>
</comment>
<dbReference type="GO" id="GO:0008236">
    <property type="term" value="F:serine-type peptidase activity"/>
    <property type="evidence" value="ECO:0007669"/>
    <property type="project" value="InterPro"/>
</dbReference>
<dbReference type="SMART" id="SM00913">
    <property type="entry name" value="IBN_N"/>
    <property type="match status" value="1"/>
</dbReference>
<dbReference type="Gene3D" id="1.25.10.10">
    <property type="entry name" value="Leucine-rich Repeat Variant"/>
    <property type="match status" value="1"/>
</dbReference>
<dbReference type="InterPro" id="IPR013713">
    <property type="entry name" value="XPO2_central"/>
</dbReference>
<dbReference type="Pfam" id="PF08506">
    <property type="entry name" value="Cse1"/>
    <property type="match status" value="1"/>
</dbReference>
<dbReference type="InterPro" id="IPR029058">
    <property type="entry name" value="AB_hydrolase_fold"/>
</dbReference>
<dbReference type="GO" id="GO:0006886">
    <property type="term" value="P:intracellular protein transport"/>
    <property type="evidence" value="ECO:0007669"/>
    <property type="project" value="InterPro"/>
</dbReference>
<gene>
    <name evidence="4" type="ORF">MUK42_28356</name>
</gene>
<evidence type="ECO:0000313" key="4">
    <source>
        <dbReference type="EMBL" id="URD87630.1"/>
    </source>
</evidence>
<dbReference type="EMBL" id="CP097504">
    <property type="protein sequence ID" value="URD87628.1"/>
    <property type="molecule type" value="Genomic_DNA"/>
</dbReference>
<dbReference type="GO" id="GO:0031267">
    <property type="term" value="F:small GTPase binding"/>
    <property type="evidence" value="ECO:0007669"/>
    <property type="project" value="InterPro"/>
</dbReference>
<dbReference type="SUPFAM" id="SSF48371">
    <property type="entry name" value="ARM repeat"/>
    <property type="match status" value="1"/>
</dbReference>
<dbReference type="InterPro" id="IPR001494">
    <property type="entry name" value="Importin-beta_N"/>
</dbReference>
<keyword evidence="5" id="KW-1185">Reference proteome</keyword>
<dbReference type="PANTHER" id="PTHR11731">
    <property type="entry name" value="PROTEASE FAMILY S9B,C DIPEPTIDYL-PEPTIDASE IV-RELATED"/>
    <property type="match status" value="1"/>
</dbReference>
<feature type="region of interest" description="Disordered" evidence="2">
    <location>
        <begin position="1002"/>
        <end position="1022"/>
    </location>
</feature>
<organism evidence="4 5">
    <name type="scientific">Musa troglodytarum</name>
    <name type="common">fe'i banana</name>
    <dbReference type="NCBI Taxonomy" id="320322"/>
    <lineage>
        <taxon>Eukaryota</taxon>
        <taxon>Viridiplantae</taxon>
        <taxon>Streptophyta</taxon>
        <taxon>Embryophyta</taxon>
        <taxon>Tracheophyta</taxon>
        <taxon>Spermatophyta</taxon>
        <taxon>Magnoliopsida</taxon>
        <taxon>Liliopsida</taxon>
        <taxon>Zingiberales</taxon>
        <taxon>Musaceae</taxon>
        <taxon>Musa</taxon>
    </lineage>
</organism>
<feature type="domain" description="Importin N-terminal" evidence="3">
    <location>
        <begin position="26"/>
        <end position="111"/>
    </location>
</feature>
<protein>
    <submittedName>
        <fullName evidence="4">Dipeptidyl peptidase</fullName>
    </submittedName>
</protein>
<dbReference type="Pfam" id="PF03810">
    <property type="entry name" value="IBN_N"/>
    <property type="match status" value="1"/>
</dbReference>
<dbReference type="Proteomes" id="UP001055439">
    <property type="component" value="Chromosome 2"/>
</dbReference>
<dbReference type="InterPro" id="IPR002469">
    <property type="entry name" value="Peptidase_S9B_N"/>
</dbReference>
<dbReference type="InterPro" id="IPR011989">
    <property type="entry name" value="ARM-like"/>
</dbReference>
<proteinExistence type="inferred from homology"/>
<accession>A0A9E7JNJ0</accession>
<evidence type="ECO:0000256" key="1">
    <source>
        <dbReference type="ARBA" id="ARBA00008669"/>
    </source>
</evidence>
<dbReference type="GO" id="GO:0006508">
    <property type="term" value="P:proteolysis"/>
    <property type="evidence" value="ECO:0007669"/>
    <property type="project" value="InterPro"/>
</dbReference>
<dbReference type="SUPFAM" id="SSF53474">
    <property type="entry name" value="alpha/beta-Hydrolases"/>
    <property type="match status" value="1"/>
</dbReference>
<dbReference type="InterPro" id="IPR001375">
    <property type="entry name" value="Peptidase_S9_cat"/>
</dbReference>
<evidence type="ECO:0000313" key="5">
    <source>
        <dbReference type="Proteomes" id="UP001055439"/>
    </source>
</evidence>
<dbReference type="InterPro" id="IPR005043">
    <property type="entry name" value="XPO2_C"/>
</dbReference>
<dbReference type="InterPro" id="IPR016024">
    <property type="entry name" value="ARM-type_fold"/>
</dbReference>
<evidence type="ECO:0000256" key="2">
    <source>
        <dbReference type="SAM" id="MobiDB-lite"/>
    </source>
</evidence>
<dbReference type="Gene3D" id="3.40.50.1820">
    <property type="entry name" value="alpha/beta hydrolase"/>
    <property type="match status" value="1"/>
</dbReference>
<dbReference type="EMBL" id="CP097504">
    <property type="protein sequence ID" value="URD87631.1"/>
    <property type="molecule type" value="Genomic_DNA"/>
</dbReference>